<evidence type="ECO:0000313" key="3">
    <source>
        <dbReference type="Proteomes" id="UP000037505"/>
    </source>
</evidence>
<dbReference type="OrthoDB" id="5371818at2759"/>
<dbReference type="InterPro" id="IPR029068">
    <property type="entry name" value="Glyas_Bleomycin-R_OHBP_Dase"/>
</dbReference>
<name>A0A0L1JG93_ASPN3</name>
<dbReference type="Gene3D" id="3.10.180.10">
    <property type="entry name" value="2,3-Dihydroxybiphenyl 1,2-Dioxygenase, domain 1"/>
    <property type="match status" value="1"/>
</dbReference>
<protein>
    <recommendedName>
        <fullName evidence="1">VOC domain-containing protein</fullName>
    </recommendedName>
</protein>
<proteinExistence type="predicted"/>
<sequence>MTAIQDAPTKVISPSKLSHVVFRTRPENAAKMAEFWEFFVGGKKVFQNDLLTLIAYDDEHHRIAIVPIPVHVSFTFNTLQELLLSYRQRKAAGVTPVWCVHHGPTISMYYRDPDGNYIEVQVDVFETGEEAVAYMSGEEYQANPLGVDYDPEEIIAALEKGEDPKKFLLGGGDVYARAYQASSHFLDVLDQVFRLLFQTKLGGGVKGN</sequence>
<dbReference type="SUPFAM" id="SSF54593">
    <property type="entry name" value="Glyoxalase/Bleomycin resistance protein/Dihydroxybiphenyl dioxygenase"/>
    <property type="match status" value="1"/>
</dbReference>
<gene>
    <name evidence="2" type="ORF">ANOM_000858</name>
</gene>
<dbReference type="RefSeq" id="XP_015411718.1">
    <property type="nucleotide sequence ID" value="XM_015546116.1"/>
</dbReference>
<dbReference type="AlphaFoldDB" id="A0A0L1JG93"/>
<accession>A0A0L1JG93</accession>
<dbReference type="Proteomes" id="UP000037505">
    <property type="component" value="Unassembled WGS sequence"/>
</dbReference>
<evidence type="ECO:0000313" key="2">
    <source>
        <dbReference type="EMBL" id="KNG90795.1"/>
    </source>
</evidence>
<comment type="caution">
    <text evidence="2">The sequence shown here is derived from an EMBL/GenBank/DDBJ whole genome shotgun (WGS) entry which is preliminary data.</text>
</comment>
<keyword evidence="3" id="KW-1185">Reference proteome</keyword>
<feature type="domain" description="VOC" evidence="1">
    <location>
        <begin position="16"/>
        <end position="123"/>
    </location>
</feature>
<reference evidence="2 3" key="1">
    <citation type="submission" date="2014-06" db="EMBL/GenBank/DDBJ databases">
        <title>The Genome of the Aflatoxigenic Filamentous Fungus Aspergillus nomius.</title>
        <authorList>
            <person name="Moore M.G."/>
            <person name="Shannon B.M."/>
            <person name="Brian M.M."/>
        </authorList>
    </citation>
    <scope>NUCLEOTIDE SEQUENCE [LARGE SCALE GENOMIC DNA]</scope>
    <source>
        <strain evidence="2 3">NRRL 13137</strain>
    </source>
</reference>
<dbReference type="GeneID" id="26802662"/>
<dbReference type="EMBL" id="JNOM01000009">
    <property type="protein sequence ID" value="KNG90795.1"/>
    <property type="molecule type" value="Genomic_DNA"/>
</dbReference>
<evidence type="ECO:0000259" key="1">
    <source>
        <dbReference type="PROSITE" id="PS51819"/>
    </source>
</evidence>
<organism evidence="2 3">
    <name type="scientific">Aspergillus nomiae NRRL (strain ATCC 15546 / NRRL 13137 / CBS 260.88 / M93)</name>
    <dbReference type="NCBI Taxonomy" id="1509407"/>
    <lineage>
        <taxon>Eukaryota</taxon>
        <taxon>Fungi</taxon>
        <taxon>Dikarya</taxon>
        <taxon>Ascomycota</taxon>
        <taxon>Pezizomycotina</taxon>
        <taxon>Eurotiomycetes</taxon>
        <taxon>Eurotiomycetidae</taxon>
        <taxon>Eurotiales</taxon>
        <taxon>Aspergillaceae</taxon>
        <taxon>Aspergillus</taxon>
        <taxon>Aspergillus subgen. Circumdati</taxon>
    </lineage>
</organism>
<dbReference type="InterPro" id="IPR037523">
    <property type="entry name" value="VOC_core"/>
</dbReference>
<dbReference type="PROSITE" id="PS51819">
    <property type="entry name" value="VOC"/>
    <property type="match status" value="1"/>
</dbReference>